<evidence type="ECO:0000313" key="1">
    <source>
        <dbReference type="EMBL" id="TVX95102.1"/>
    </source>
</evidence>
<proteinExistence type="predicted"/>
<reference evidence="1 2" key="1">
    <citation type="submission" date="2019-07" db="EMBL/GenBank/DDBJ databases">
        <authorList>
            <person name="Kim J."/>
        </authorList>
    </citation>
    <scope>NUCLEOTIDE SEQUENCE [LARGE SCALE GENOMIC DNA]</scope>
    <source>
        <strain evidence="1 2">G13</strain>
    </source>
</reference>
<keyword evidence="2" id="KW-1185">Reference proteome</keyword>
<protein>
    <submittedName>
        <fullName evidence="1">Uncharacterized protein</fullName>
    </submittedName>
</protein>
<comment type="caution">
    <text evidence="1">The sequence shown here is derived from an EMBL/GenBank/DDBJ whole genome shotgun (WGS) entry which is preliminary data.</text>
</comment>
<sequence>MKILKEDEVKQFISGDKLRQFYNENIDDVHLNELLSRYSFLKKNANSIPLDKPSIYYSVYFWFVQFKERYFELHGHDEGIEQEGFKLLEEIDVELEDGIDWDIIEKIENKYNY</sequence>
<dbReference type="RefSeq" id="WP_144707226.1">
    <property type="nucleotide sequence ID" value="NZ_VNJJ01000025.1"/>
</dbReference>
<dbReference type="OrthoDB" id="2869895at2"/>
<gene>
    <name evidence="1" type="ORF">FPZ45_24170</name>
</gene>
<name>A0A559J5G5_9BACL</name>
<dbReference type="AlphaFoldDB" id="A0A559J5G5"/>
<accession>A0A559J5G5</accession>
<dbReference type="EMBL" id="VNJJ01000025">
    <property type="protein sequence ID" value="TVX95102.1"/>
    <property type="molecule type" value="Genomic_DNA"/>
</dbReference>
<organism evidence="1 2">
    <name type="scientific">Cohnella terricola</name>
    <dbReference type="NCBI Taxonomy" id="1289167"/>
    <lineage>
        <taxon>Bacteria</taxon>
        <taxon>Bacillati</taxon>
        <taxon>Bacillota</taxon>
        <taxon>Bacilli</taxon>
        <taxon>Bacillales</taxon>
        <taxon>Paenibacillaceae</taxon>
        <taxon>Cohnella</taxon>
    </lineage>
</organism>
<evidence type="ECO:0000313" key="2">
    <source>
        <dbReference type="Proteomes" id="UP000316330"/>
    </source>
</evidence>
<dbReference type="Proteomes" id="UP000316330">
    <property type="component" value="Unassembled WGS sequence"/>
</dbReference>